<dbReference type="EMBL" id="JAWLNX010000004">
    <property type="protein sequence ID" value="MEB3367409.1"/>
    <property type="molecule type" value="Genomic_DNA"/>
</dbReference>
<dbReference type="RefSeq" id="WP_324264960.1">
    <property type="nucleotide sequence ID" value="NZ_JAWLNX010000004.1"/>
</dbReference>
<dbReference type="InterPro" id="IPR006944">
    <property type="entry name" value="Phage/GTA_portal"/>
</dbReference>
<dbReference type="Proteomes" id="UP001327093">
    <property type="component" value="Unassembled WGS sequence"/>
</dbReference>
<feature type="region of interest" description="Disordered" evidence="1">
    <location>
        <begin position="453"/>
        <end position="520"/>
    </location>
</feature>
<reference evidence="2 3" key="1">
    <citation type="submission" date="2023-10" db="EMBL/GenBank/DDBJ databases">
        <title>Saccharopolyspora sp. nov., isolated from mangrove soil.</title>
        <authorList>
            <person name="Lu Y."/>
            <person name="Liu W."/>
        </authorList>
    </citation>
    <scope>NUCLEOTIDE SEQUENCE [LARGE SCALE GENOMIC DNA]</scope>
    <source>
        <strain evidence="2 3">S2-29</strain>
    </source>
</reference>
<comment type="caution">
    <text evidence="2">The sequence shown here is derived from an EMBL/GenBank/DDBJ whole genome shotgun (WGS) entry which is preliminary data.</text>
</comment>
<name>A0ABU6A7P2_9PSEU</name>
<evidence type="ECO:0000313" key="2">
    <source>
        <dbReference type="EMBL" id="MEB3367409.1"/>
    </source>
</evidence>
<keyword evidence="3" id="KW-1185">Reference proteome</keyword>
<accession>A0ABU6A7P2</accession>
<sequence length="520" mass="56349">MTLFKRLAGLGKKGFSQPNFWEAGDESSLPFLSSALHGNEEPIGNNFEAYVQGAYKQNGVIFACIQARQMAFSEGRFAMCKNDKDGRPGALRYGPELELLERPWPGGTQGELLSRMEQDVSLAGNFYATVVDDAGRVGRRAIGPSRRVVRLRPDWVTIVIGSKKDPNGAHPWDIDNKVIAYEYNPPVNGMTTGVLQELQRDHAVLLLPEDVCHYSPIPDPAMRYRGMSWLTPVVEEVRADRAATKHKLKFFELGGSPKTAVSLDKEITAEDFKKFVELFKEQHQGVDNAYRTMFLAGGANVSTVGADLRQLDFKVTQGAGETRIAAASGVPPIIVGLSEGLASATYSNYGQARRRFADNTVRPLWRSAGVALERLVQLGEGEHLRIDDRDIAFLREDLIDRAEIQQKQAIQIRQLVDGGFDPDSVVRAVVKYDLSELEHTGLMSVQLLPPGLGTIDPITGEPMAPDPAMTQALNGPTPPQGGSSGISGSPKPSAAVGGSTGNAAKSDKEIPGGRTNGNGN</sequence>
<evidence type="ECO:0000313" key="3">
    <source>
        <dbReference type="Proteomes" id="UP001327093"/>
    </source>
</evidence>
<organism evidence="2 3">
    <name type="scientific">Saccharopolyspora mangrovi</name>
    <dbReference type="NCBI Taxonomy" id="3082379"/>
    <lineage>
        <taxon>Bacteria</taxon>
        <taxon>Bacillati</taxon>
        <taxon>Actinomycetota</taxon>
        <taxon>Actinomycetes</taxon>
        <taxon>Pseudonocardiales</taxon>
        <taxon>Pseudonocardiaceae</taxon>
        <taxon>Saccharopolyspora</taxon>
    </lineage>
</organism>
<evidence type="ECO:0000256" key="1">
    <source>
        <dbReference type="SAM" id="MobiDB-lite"/>
    </source>
</evidence>
<proteinExistence type="predicted"/>
<dbReference type="Pfam" id="PF04860">
    <property type="entry name" value="Phage_portal"/>
    <property type="match status" value="1"/>
</dbReference>
<protein>
    <submittedName>
        <fullName evidence="2">Phage portal protein</fullName>
    </submittedName>
</protein>
<gene>
    <name evidence="2" type="ORF">R4I43_08315</name>
</gene>